<reference evidence="1 3" key="1">
    <citation type="submission" date="2024-08" db="EMBL/GenBank/DDBJ databases">
        <authorList>
            <person name="Cucini C."/>
            <person name="Frati F."/>
        </authorList>
    </citation>
    <scope>NUCLEOTIDE SEQUENCE [LARGE SCALE GENOMIC DNA]</scope>
</reference>
<comment type="caution">
    <text evidence="1">The sequence shown here is derived from an EMBL/GenBank/DDBJ whole genome shotgun (WGS) entry which is preliminary data.</text>
</comment>
<protein>
    <submittedName>
        <fullName evidence="1">Uncharacterized protein</fullName>
    </submittedName>
</protein>
<keyword evidence="3" id="KW-1185">Reference proteome</keyword>
<dbReference type="Proteomes" id="UP001642540">
    <property type="component" value="Unassembled WGS sequence"/>
</dbReference>
<evidence type="ECO:0000313" key="2">
    <source>
        <dbReference type="EMBL" id="CAL8117666.1"/>
    </source>
</evidence>
<name>A0ABP1PIB4_9HEXA</name>
<evidence type="ECO:0000313" key="3">
    <source>
        <dbReference type="Proteomes" id="UP001642540"/>
    </source>
</evidence>
<evidence type="ECO:0000313" key="1">
    <source>
        <dbReference type="EMBL" id="CAL8068546.1"/>
    </source>
</evidence>
<gene>
    <name evidence="2" type="ORF">ODALV1_LOCUS17801</name>
    <name evidence="1" type="ORF">ODALV1_LOCUS328</name>
</gene>
<accession>A0ABP1PIB4</accession>
<organism evidence="1 3">
    <name type="scientific">Orchesella dallaii</name>
    <dbReference type="NCBI Taxonomy" id="48710"/>
    <lineage>
        <taxon>Eukaryota</taxon>
        <taxon>Metazoa</taxon>
        <taxon>Ecdysozoa</taxon>
        <taxon>Arthropoda</taxon>
        <taxon>Hexapoda</taxon>
        <taxon>Collembola</taxon>
        <taxon>Entomobryomorpha</taxon>
        <taxon>Entomobryoidea</taxon>
        <taxon>Orchesellidae</taxon>
        <taxon>Orchesellinae</taxon>
        <taxon>Orchesella</taxon>
    </lineage>
</organism>
<dbReference type="EMBL" id="CAXLJM020000001">
    <property type="protein sequence ID" value="CAL8068546.1"/>
    <property type="molecule type" value="Genomic_DNA"/>
</dbReference>
<dbReference type="EMBL" id="CAXLJM020000055">
    <property type="protein sequence ID" value="CAL8117666.1"/>
    <property type="molecule type" value="Genomic_DNA"/>
</dbReference>
<proteinExistence type="predicted"/>
<sequence length="135" mass="14713">MSMSSFVCLAPPYLPHNILCFLIATDLMAKRTLDIDTGTMGSGPKTTVPAASLASWSACSLPRKPTCAGIHINSTECLPANVFRAWKHSPTRCVMYCHVWSACKALLLSEYMYMLLPIGREPIAYTAQQIANTSA</sequence>